<feature type="binding site" evidence="17">
    <location>
        <begin position="277"/>
        <end position="282"/>
    </location>
    <ligand>
        <name>NADP(+)</name>
        <dbReference type="ChEBI" id="CHEBI:58349"/>
    </ligand>
</feature>
<feature type="domain" description="FAD-binding FR-type" evidence="19">
    <location>
        <begin position="155"/>
        <end position="264"/>
    </location>
</feature>
<name>A0ABQ4UF07_9HYPH</name>
<keyword evidence="4 17" id="KW-0216">Detoxification</keyword>
<evidence type="ECO:0000256" key="14">
    <source>
        <dbReference type="ARBA" id="ARBA00025094"/>
    </source>
</evidence>
<dbReference type="InterPro" id="IPR017927">
    <property type="entry name" value="FAD-bd_FR_type"/>
</dbReference>
<keyword evidence="9 17" id="KW-0274">FAD</keyword>
<evidence type="ECO:0000256" key="9">
    <source>
        <dbReference type="ARBA" id="ARBA00022827"/>
    </source>
</evidence>
<keyword evidence="11 17" id="KW-0560">Oxidoreductase</keyword>
<dbReference type="Pfam" id="PF00042">
    <property type="entry name" value="Globin"/>
    <property type="match status" value="1"/>
</dbReference>
<dbReference type="PROSITE" id="PS51384">
    <property type="entry name" value="FAD_FR"/>
    <property type="match status" value="1"/>
</dbReference>
<comment type="similarity">
    <text evidence="1 17">In the C-terminal section; belongs to the flavoprotein pyridine nucleotide cytochrome reductase family.</text>
</comment>
<feature type="active site" description="Charge relay system" evidence="17">
    <location>
        <position position="98"/>
    </location>
</feature>
<dbReference type="InterPro" id="IPR023950">
    <property type="entry name" value="Hmp"/>
</dbReference>
<dbReference type="InterPro" id="IPR000971">
    <property type="entry name" value="Globin"/>
</dbReference>
<dbReference type="PRINTS" id="PR00410">
    <property type="entry name" value="PHEHYDRXLASE"/>
</dbReference>
<evidence type="ECO:0000313" key="21">
    <source>
        <dbReference type="Proteomes" id="UP001055039"/>
    </source>
</evidence>
<keyword evidence="5 17" id="KW-0349">Heme</keyword>
<dbReference type="InterPro" id="IPR039261">
    <property type="entry name" value="FNR_nucleotide-bd"/>
</dbReference>
<dbReference type="CDD" id="cd06184">
    <property type="entry name" value="flavohem_like_fad_nad_binding"/>
    <property type="match status" value="1"/>
</dbReference>
<comment type="similarity">
    <text evidence="2 17">Belongs to the globin family. Two-domain flavohemoproteins subfamily.</text>
</comment>
<evidence type="ECO:0000256" key="2">
    <source>
        <dbReference type="ARBA" id="ARBA00008414"/>
    </source>
</evidence>
<dbReference type="Gene3D" id="2.40.30.10">
    <property type="entry name" value="Translation factors"/>
    <property type="match status" value="1"/>
</dbReference>
<feature type="region of interest" description="Reductase" evidence="17">
    <location>
        <begin position="152"/>
        <end position="414"/>
    </location>
</feature>
<dbReference type="HAMAP" id="MF_01252">
    <property type="entry name" value="Hmp"/>
    <property type="match status" value="1"/>
</dbReference>
<feature type="site" description="Influences the redox potential of the prosthetic heme and FAD groups" evidence="17">
    <location>
        <position position="397"/>
    </location>
</feature>
<dbReference type="EMBL" id="BPRC01000009">
    <property type="protein sequence ID" value="GJE65717.1"/>
    <property type="molecule type" value="Genomic_DNA"/>
</dbReference>
<dbReference type="EC" id="1.14.12.17" evidence="17"/>
<dbReference type="NCBIfam" id="NF009805">
    <property type="entry name" value="PRK13289.1"/>
    <property type="match status" value="1"/>
</dbReference>
<dbReference type="InterPro" id="IPR012292">
    <property type="entry name" value="Globin/Proto"/>
</dbReference>
<reference evidence="20" key="2">
    <citation type="submission" date="2021-08" db="EMBL/GenBank/DDBJ databases">
        <authorList>
            <person name="Tani A."/>
            <person name="Ola A."/>
            <person name="Ogura Y."/>
            <person name="Katsura K."/>
            <person name="Hayashi T."/>
        </authorList>
    </citation>
    <scope>NUCLEOTIDE SEQUENCE</scope>
    <source>
        <strain evidence="20">NBRC 15686</strain>
    </source>
</reference>
<evidence type="ECO:0000256" key="7">
    <source>
        <dbReference type="ARBA" id="ARBA00022630"/>
    </source>
</evidence>
<feature type="binding site" evidence="17">
    <location>
        <position position="193"/>
    </location>
    <ligand>
        <name>FAD</name>
        <dbReference type="ChEBI" id="CHEBI:57692"/>
    </ligand>
</feature>
<dbReference type="RefSeq" id="WP_238225140.1">
    <property type="nucleotide sequence ID" value="NZ_BAAADH010000024.1"/>
</dbReference>
<dbReference type="PROSITE" id="PS01033">
    <property type="entry name" value="GLOBIN"/>
    <property type="match status" value="1"/>
</dbReference>
<dbReference type="InterPro" id="IPR017938">
    <property type="entry name" value="Riboflavin_synthase-like_b-brl"/>
</dbReference>
<dbReference type="PANTHER" id="PTHR43396">
    <property type="entry name" value="FLAVOHEMOPROTEIN"/>
    <property type="match status" value="1"/>
</dbReference>
<comment type="cofactor">
    <cofactor evidence="17">
        <name>heme b</name>
        <dbReference type="ChEBI" id="CHEBI:60344"/>
    </cofactor>
    <text evidence="17">Binds 1 heme b (iron(II)-protoporphyrin IX) group per subunit.</text>
</comment>
<evidence type="ECO:0000256" key="6">
    <source>
        <dbReference type="ARBA" id="ARBA00022621"/>
    </source>
</evidence>
<keyword evidence="21" id="KW-1185">Reference proteome</keyword>
<evidence type="ECO:0000256" key="4">
    <source>
        <dbReference type="ARBA" id="ARBA00022575"/>
    </source>
</evidence>
<dbReference type="SUPFAM" id="SSF52343">
    <property type="entry name" value="Ferredoxin reductase-like, C-terminal NADP-linked domain"/>
    <property type="match status" value="1"/>
</dbReference>
<evidence type="ECO:0000259" key="19">
    <source>
        <dbReference type="PROSITE" id="PS51384"/>
    </source>
</evidence>
<comment type="function">
    <text evidence="14 17">Is involved in NO detoxification in an aerobic process, termed nitric oxide dioxygenase (NOD) reaction that utilizes O(2) and NAD(P)H to convert NO to nitrate, which protects the bacterium from various noxious nitrogen compounds. Therefore, plays a central role in the inducible response to nitrosative stress.</text>
</comment>
<protein>
    <recommendedName>
        <fullName evidence="17">Flavohemoprotein</fullName>
    </recommendedName>
    <alternativeName>
        <fullName evidence="17">Flavohemoglobin</fullName>
    </alternativeName>
    <alternativeName>
        <fullName evidence="17">Hemoglobin-like protein</fullName>
    </alternativeName>
    <alternativeName>
        <fullName evidence="17">Nitric oxide dioxygenase</fullName>
        <shortName evidence="17">NO oxygenase</shortName>
        <shortName evidence="17">NOD</shortName>
        <ecNumber evidence="17">1.14.12.17</ecNumber>
    </alternativeName>
</protein>
<dbReference type="SUPFAM" id="SSF63380">
    <property type="entry name" value="Riboflavin synthase domain-like"/>
    <property type="match status" value="1"/>
</dbReference>
<dbReference type="InterPro" id="IPR009050">
    <property type="entry name" value="Globin-like_sf"/>
</dbReference>
<evidence type="ECO:0000256" key="5">
    <source>
        <dbReference type="ARBA" id="ARBA00022617"/>
    </source>
</evidence>
<feature type="domain" description="Globin" evidence="18">
    <location>
        <begin position="4"/>
        <end position="141"/>
    </location>
</feature>
<accession>A0ABQ4UF07</accession>
<keyword evidence="3 17" id="KW-0813">Transport</keyword>
<feature type="binding site" evidence="17">
    <location>
        <begin position="398"/>
        <end position="401"/>
    </location>
    <ligand>
        <name>FAD</name>
        <dbReference type="ChEBI" id="CHEBI:57692"/>
    </ligand>
</feature>
<organism evidence="20 21">
    <name type="scientific">Methylorubrum aminovorans</name>
    <dbReference type="NCBI Taxonomy" id="269069"/>
    <lineage>
        <taxon>Bacteria</taxon>
        <taxon>Pseudomonadati</taxon>
        <taxon>Pseudomonadota</taxon>
        <taxon>Alphaproteobacteria</taxon>
        <taxon>Hyphomicrobiales</taxon>
        <taxon>Methylobacteriaceae</taxon>
        <taxon>Methylorubrum</taxon>
    </lineage>
</organism>
<evidence type="ECO:0000313" key="20">
    <source>
        <dbReference type="EMBL" id="GJE65717.1"/>
    </source>
</evidence>
<keyword evidence="10 17" id="KW-0521">NADP</keyword>
<comment type="catalytic activity">
    <reaction evidence="16 17">
        <text>2 nitric oxide + NADPH + 2 O2 = 2 nitrate + NADP(+) + H(+)</text>
        <dbReference type="Rhea" id="RHEA:19465"/>
        <dbReference type="ChEBI" id="CHEBI:15378"/>
        <dbReference type="ChEBI" id="CHEBI:15379"/>
        <dbReference type="ChEBI" id="CHEBI:16480"/>
        <dbReference type="ChEBI" id="CHEBI:17632"/>
        <dbReference type="ChEBI" id="CHEBI:57783"/>
        <dbReference type="ChEBI" id="CHEBI:58349"/>
        <dbReference type="EC" id="1.14.12.17"/>
    </reaction>
</comment>
<dbReference type="PRINTS" id="PR00371">
    <property type="entry name" value="FPNCR"/>
</dbReference>
<evidence type="ECO:0000259" key="18">
    <source>
        <dbReference type="PROSITE" id="PS01033"/>
    </source>
</evidence>
<keyword evidence="12 17" id="KW-0408">Iron</keyword>
<keyword evidence="13 17" id="KW-0520">NAD</keyword>
<keyword evidence="7 17" id="KW-0285">Flavoprotein</keyword>
<evidence type="ECO:0000256" key="11">
    <source>
        <dbReference type="ARBA" id="ARBA00023002"/>
    </source>
</evidence>
<dbReference type="PANTHER" id="PTHR43396:SF3">
    <property type="entry name" value="FLAVOHEMOPROTEIN"/>
    <property type="match status" value="1"/>
</dbReference>
<comment type="domain">
    <text evidence="17">Consists of two distinct domains; an N-terminal heme-containing oxygen-binding domain and a C-terminal reductase domain with binding sites for FAD and NAD(P)H.</text>
</comment>
<feature type="site" description="Influences the redox potential of the prosthetic heme and FAD groups" evidence="17">
    <location>
        <position position="87"/>
    </location>
</feature>
<feature type="binding site" evidence="17">
    <location>
        <begin position="208"/>
        <end position="211"/>
    </location>
    <ligand>
        <name>FAD</name>
        <dbReference type="ChEBI" id="CHEBI:57692"/>
    </ligand>
</feature>
<feature type="active site" description="Charge relay system" evidence="17">
    <location>
        <position position="140"/>
    </location>
</feature>
<dbReference type="Pfam" id="PF00175">
    <property type="entry name" value="NAD_binding_1"/>
    <property type="match status" value="1"/>
</dbReference>
<evidence type="ECO:0000256" key="15">
    <source>
        <dbReference type="ARBA" id="ARBA00048649"/>
    </source>
</evidence>
<comment type="catalytic activity">
    <reaction evidence="15 17">
        <text>2 nitric oxide + NADH + 2 O2 = 2 nitrate + NAD(+) + H(+)</text>
        <dbReference type="Rhea" id="RHEA:19469"/>
        <dbReference type="ChEBI" id="CHEBI:15378"/>
        <dbReference type="ChEBI" id="CHEBI:15379"/>
        <dbReference type="ChEBI" id="CHEBI:16480"/>
        <dbReference type="ChEBI" id="CHEBI:17632"/>
        <dbReference type="ChEBI" id="CHEBI:57540"/>
        <dbReference type="ChEBI" id="CHEBI:57945"/>
        <dbReference type="EC" id="1.14.12.17"/>
    </reaction>
</comment>
<dbReference type="SUPFAM" id="SSF46458">
    <property type="entry name" value="Globin-like"/>
    <property type="match status" value="1"/>
</dbReference>
<evidence type="ECO:0000256" key="3">
    <source>
        <dbReference type="ARBA" id="ARBA00022448"/>
    </source>
</evidence>
<gene>
    <name evidence="20" type="primary">hmp_2</name>
    <name evidence="17" type="synonym">hmp</name>
    <name evidence="20" type="ORF">LNAOJCKE_2928</name>
</gene>
<dbReference type="Gene3D" id="3.40.50.80">
    <property type="entry name" value="Nucleotide-binding domain of ferredoxin-NADP reductase (FNR) module"/>
    <property type="match status" value="1"/>
</dbReference>
<evidence type="ECO:0000256" key="13">
    <source>
        <dbReference type="ARBA" id="ARBA00023027"/>
    </source>
</evidence>
<keyword evidence="8 17" id="KW-0479">Metal-binding</keyword>
<proteinExistence type="inferred from homology"/>
<comment type="cofactor">
    <cofactor evidence="17">
        <name>FAD</name>
        <dbReference type="ChEBI" id="CHEBI:57692"/>
    </cofactor>
    <text evidence="17">Binds 1 FAD per subunit.</text>
</comment>
<evidence type="ECO:0000256" key="16">
    <source>
        <dbReference type="ARBA" id="ARBA00049433"/>
    </source>
</evidence>
<dbReference type="Gene3D" id="1.10.490.10">
    <property type="entry name" value="Globins"/>
    <property type="match status" value="1"/>
</dbReference>
<dbReference type="Proteomes" id="UP001055039">
    <property type="component" value="Unassembled WGS sequence"/>
</dbReference>
<dbReference type="InterPro" id="IPR001433">
    <property type="entry name" value="OxRdtase_FAD/NAD-bd"/>
</dbReference>
<keyword evidence="6 17" id="KW-0561">Oxygen transport</keyword>
<comment type="caution">
    <text evidence="20">The sequence shown here is derived from an EMBL/GenBank/DDBJ whole genome shotgun (WGS) entry which is preliminary data.</text>
</comment>
<evidence type="ECO:0000256" key="8">
    <source>
        <dbReference type="ARBA" id="ARBA00022723"/>
    </source>
</evidence>
<feature type="site" description="Involved in heme-bound ligand stabilization and O-O bond activation" evidence="17">
    <location>
        <position position="32"/>
    </location>
</feature>
<evidence type="ECO:0000256" key="10">
    <source>
        <dbReference type="ARBA" id="ARBA00022857"/>
    </source>
</evidence>
<evidence type="ECO:0000256" key="12">
    <source>
        <dbReference type="ARBA" id="ARBA00023004"/>
    </source>
</evidence>
<feature type="binding site" description="proximal binding residue" evidence="17">
    <location>
        <position position="88"/>
    </location>
    <ligand>
        <name>heme b</name>
        <dbReference type="ChEBI" id="CHEBI:60344"/>
    </ligand>
    <ligandPart>
        <name>Fe</name>
        <dbReference type="ChEBI" id="CHEBI:18248"/>
    </ligandPart>
</feature>
<evidence type="ECO:0000256" key="17">
    <source>
        <dbReference type="HAMAP-Rule" id="MF_01252"/>
    </source>
</evidence>
<sequence length="414" mass="45168">MPAPLSPQTVALVKATVPALETHGLAITRRMYERLFENPEIRDLFNQSHHGETGSQPKALALAVLAYARNIDNLGVLTGAIERIAQKHVALNILPEHYPHVADALLAAISDVLGEAATPEILTAWGEAYWFLAELLIGREATIYRDQASKSGGWNGWRDFVVESVTPESETIRSFVLVPSDGGPVLRHEPGQYLGFLVELPGRGVLKRNYSISCAPNDRAYRISVKREVAADRPDGLVSNWLHAEARPGTVLKVAAPAGDFFLDRSSAEPVVLVSGGVGLTPMVSMLESLVQEAPERPAWFVHGAMNGRVHAMREHVRSLVANRENLSARTFYAEPEAQDRSGEHYDEAGLVTAEWLAANTPSDRATYYLCGPKPFLAALSNGLTRAGVPAERVRFEFFGPADELLDEAPRQAA</sequence>
<dbReference type="InterPro" id="IPR001709">
    <property type="entry name" value="Flavoprot_Pyr_Nucl_cyt_Rdtase"/>
</dbReference>
<evidence type="ECO:0000256" key="1">
    <source>
        <dbReference type="ARBA" id="ARBA00006401"/>
    </source>
</evidence>
<reference evidence="20" key="1">
    <citation type="journal article" date="2021" name="Front. Microbiol.">
        <title>Comprehensive Comparative Genomics and Phenotyping of Methylobacterium Species.</title>
        <authorList>
            <person name="Alessa O."/>
            <person name="Ogura Y."/>
            <person name="Fujitani Y."/>
            <person name="Takami H."/>
            <person name="Hayashi T."/>
            <person name="Sahin N."/>
            <person name="Tani A."/>
        </authorList>
    </citation>
    <scope>NUCLEOTIDE SEQUENCE</scope>
    <source>
        <strain evidence="20">NBRC 15686</strain>
    </source>
</reference>